<keyword evidence="7" id="KW-0539">Nucleus</keyword>
<evidence type="ECO:0000256" key="4">
    <source>
        <dbReference type="ARBA" id="ARBA00022722"/>
    </source>
</evidence>
<dbReference type="InterPro" id="IPR045249">
    <property type="entry name" value="HARBI1-like"/>
</dbReference>
<dbReference type="GO" id="GO:0016787">
    <property type="term" value="F:hydrolase activity"/>
    <property type="evidence" value="ECO:0007669"/>
    <property type="project" value="UniProtKB-KW"/>
</dbReference>
<protein>
    <recommendedName>
        <fullName evidence="8">DDE Tnp4 domain-containing protein</fullName>
    </recommendedName>
</protein>
<dbReference type="InterPro" id="IPR027806">
    <property type="entry name" value="HARBI1_dom"/>
</dbReference>
<keyword evidence="5" id="KW-0479">Metal-binding</keyword>
<reference evidence="9" key="1">
    <citation type="submission" date="2022-03" db="EMBL/GenBank/DDBJ databases">
        <authorList>
            <person name="Sayadi A."/>
        </authorList>
    </citation>
    <scope>NUCLEOTIDE SEQUENCE</scope>
</reference>
<comment type="similarity">
    <text evidence="3">Belongs to the HARBI1 family.</text>
</comment>
<feature type="domain" description="DDE Tnp4" evidence="8">
    <location>
        <begin position="11"/>
        <end position="160"/>
    </location>
</feature>
<dbReference type="OrthoDB" id="6764379at2759"/>
<dbReference type="GO" id="GO:0004518">
    <property type="term" value="F:nuclease activity"/>
    <property type="evidence" value="ECO:0007669"/>
    <property type="project" value="UniProtKB-KW"/>
</dbReference>
<dbReference type="AlphaFoldDB" id="A0A9P0L9R5"/>
<evidence type="ECO:0000256" key="2">
    <source>
        <dbReference type="ARBA" id="ARBA00004123"/>
    </source>
</evidence>
<dbReference type="PANTHER" id="PTHR22930:SF85">
    <property type="entry name" value="GH03217P-RELATED"/>
    <property type="match status" value="1"/>
</dbReference>
<dbReference type="GO" id="GO:0046872">
    <property type="term" value="F:metal ion binding"/>
    <property type="evidence" value="ECO:0007669"/>
    <property type="project" value="UniProtKB-KW"/>
</dbReference>
<name>A0A9P0L9R5_ACAOB</name>
<evidence type="ECO:0000313" key="9">
    <source>
        <dbReference type="EMBL" id="CAH1988141.1"/>
    </source>
</evidence>
<accession>A0A9P0L9R5</accession>
<dbReference type="GO" id="GO:0005634">
    <property type="term" value="C:nucleus"/>
    <property type="evidence" value="ECO:0007669"/>
    <property type="project" value="UniProtKB-SubCell"/>
</dbReference>
<dbReference type="Proteomes" id="UP001152888">
    <property type="component" value="Unassembled WGS sequence"/>
</dbReference>
<gene>
    <name evidence="9" type="ORF">ACAOBT_LOCUS18304</name>
</gene>
<evidence type="ECO:0000259" key="8">
    <source>
        <dbReference type="Pfam" id="PF13359"/>
    </source>
</evidence>
<keyword evidence="6" id="KW-0378">Hydrolase</keyword>
<evidence type="ECO:0000256" key="1">
    <source>
        <dbReference type="ARBA" id="ARBA00001968"/>
    </source>
</evidence>
<evidence type="ECO:0000256" key="7">
    <source>
        <dbReference type="ARBA" id="ARBA00023242"/>
    </source>
</evidence>
<keyword evidence="10" id="KW-1185">Reference proteome</keyword>
<dbReference type="PANTHER" id="PTHR22930">
    <property type="match status" value="1"/>
</dbReference>
<organism evidence="9 10">
    <name type="scientific">Acanthoscelides obtectus</name>
    <name type="common">Bean weevil</name>
    <name type="synonym">Bruchus obtectus</name>
    <dbReference type="NCBI Taxonomy" id="200917"/>
    <lineage>
        <taxon>Eukaryota</taxon>
        <taxon>Metazoa</taxon>
        <taxon>Ecdysozoa</taxon>
        <taxon>Arthropoda</taxon>
        <taxon>Hexapoda</taxon>
        <taxon>Insecta</taxon>
        <taxon>Pterygota</taxon>
        <taxon>Neoptera</taxon>
        <taxon>Endopterygota</taxon>
        <taxon>Coleoptera</taxon>
        <taxon>Polyphaga</taxon>
        <taxon>Cucujiformia</taxon>
        <taxon>Chrysomeloidea</taxon>
        <taxon>Chrysomelidae</taxon>
        <taxon>Bruchinae</taxon>
        <taxon>Bruchini</taxon>
        <taxon>Acanthoscelides</taxon>
    </lineage>
</organism>
<comment type="caution">
    <text evidence="9">The sequence shown here is derived from an EMBL/GenBank/DDBJ whole genome shotgun (WGS) entry which is preliminary data.</text>
</comment>
<dbReference type="Pfam" id="PF13359">
    <property type="entry name" value="DDE_Tnp_4"/>
    <property type="match status" value="1"/>
</dbReference>
<comment type="subcellular location">
    <subcellularLocation>
        <location evidence="2">Nucleus</location>
    </subcellularLocation>
</comment>
<proteinExistence type="inferred from homology"/>
<evidence type="ECO:0000256" key="3">
    <source>
        <dbReference type="ARBA" id="ARBA00006958"/>
    </source>
</evidence>
<evidence type="ECO:0000313" key="10">
    <source>
        <dbReference type="Proteomes" id="UP001152888"/>
    </source>
</evidence>
<evidence type="ECO:0000256" key="5">
    <source>
        <dbReference type="ARBA" id="ARBA00022723"/>
    </source>
</evidence>
<sequence length="210" mass="23931">MGFPGAIGCKDGSHIKIDTPREDPDSYLNRKKFHSIQMQVICDDNRKIRVVFIGCPGSVHHARVFRNSPLCQNLGLWCKDWVILGDSAYPCLRNLLTPYKDTGSLSQVQKSFNKKLGHGRVLTEHTIGLLKQRFRQLYHIKSRDIKFICHFIRACCVLHNLCIDNNVVLDEAVDVGDEGNENPFNEHVQDDGHNEVGQNYRNYVASLLDI</sequence>
<dbReference type="EMBL" id="CAKOFQ010007037">
    <property type="protein sequence ID" value="CAH1988141.1"/>
    <property type="molecule type" value="Genomic_DNA"/>
</dbReference>
<evidence type="ECO:0000256" key="6">
    <source>
        <dbReference type="ARBA" id="ARBA00022801"/>
    </source>
</evidence>
<comment type="cofactor">
    <cofactor evidence="1">
        <name>a divalent metal cation</name>
        <dbReference type="ChEBI" id="CHEBI:60240"/>
    </cofactor>
</comment>
<keyword evidence="4" id="KW-0540">Nuclease</keyword>